<name>A0AB34IJG5_PRYPA</name>
<organism evidence="3 4">
    <name type="scientific">Prymnesium parvum</name>
    <name type="common">Toxic golden alga</name>
    <dbReference type="NCBI Taxonomy" id="97485"/>
    <lineage>
        <taxon>Eukaryota</taxon>
        <taxon>Haptista</taxon>
        <taxon>Haptophyta</taxon>
        <taxon>Prymnesiophyceae</taxon>
        <taxon>Prymnesiales</taxon>
        <taxon>Prymnesiaceae</taxon>
        <taxon>Prymnesium</taxon>
    </lineage>
</organism>
<proteinExistence type="predicted"/>
<dbReference type="AlphaFoldDB" id="A0AB34IJG5"/>
<evidence type="ECO:0000313" key="3">
    <source>
        <dbReference type="EMBL" id="KAL1499732.1"/>
    </source>
</evidence>
<dbReference type="SUPFAM" id="SSF48371">
    <property type="entry name" value="ARM repeat"/>
    <property type="match status" value="1"/>
</dbReference>
<dbReference type="Proteomes" id="UP001515480">
    <property type="component" value="Unassembled WGS sequence"/>
</dbReference>
<gene>
    <name evidence="3" type="ORF">AB1Y20_012419</name>
</gene>
<dbReference type="InterPro" id="IPR011989">
    <property type="entry name" value="ARM-like"/>
</dbReference>
<comment type="caution">
    <text evidence="3">The sequence shown here is derived from an EMBL/GenBank/DDBJ whole genome shotgun (WGS) entry which is preliminary data.</text>
</comment>
<dbReference type="InterPro" id="IPR016024">
    <property type="entry name" value="ARM-type_fold"/>
</dbReference>
<accession>A0AB34IJG5</accession>
<dbReference type="EMBL" id="JBGBPQ010000024">
    <property type="protein sequence ID" value="KAL1499732.1"/>
    <property type="molecule type" value="Genomic_DNA"/>
</dbReference>
<keyword evidence="4" id="KW-1185">Reference proteome</keyword>
<reference evidence="3 4" key="1">
    <citation type="journal article" date="2024" name="Science">
        <title>Giant polyketide synthase enzymes in the biosynthesis of giant marine polyether toxins.</title>
        <authorList>
            <person name="Fallon T.R."/>
            <person name="Shende V.V."/>
            <person name="Wierzbicki I.H."/>
            <person name="Pendleton A.L."/>
            <person name="Watervoot N.F."/>
            <person name="Auber R.P."/>
            <person name="Gonzalez D.J."/>
            <person name="Wisecaver J.H."/>
            <person name="Moore B.S."/>
        </authorList>
    </citation>
    <scope>NUCLEOTIDE SEQUENCE [LARGE SCALE GENOMIC DNA]</scope>
    <source>
        <strain evidence="3 4">12B1</strain>
    </source>
</reference>
<protein>
    <recommendedName>
        <fullName evidence="5">Armadillo repeat-containing protein 8</fullName>
    </recommendedName>
</protein>
<dbReference type="PANTHER" id="PTHR22895">
    <property type="entry name" value="ARMADILLO REPEAT-CONTAINING PROTEIN 6"/>
    <property type="match status" value="1"/>
</dbReference>
<evidence type="ECO:0000256" key="2">
    <source>
        <dbReference type="SAM" id="MobiDB-lite"/>
    </source>
</evidence>
<dbReference type="Gene3D" id="1.25.10.10">
    <property type="entry name" value="Leucine-rich Repeat Variant"/>
    <property type="match status" value="1"/>
</dbReference>
<keyword evidence="1" id="KW-0677">Repeat</keyword>
<sequence length="382" mass="40770">MAERRPPRLCQACSRLVRPLKPCEAGTKLLHQLSQSSSHLLDPLRPRCHSCAHHFHCHFSPLLRQGWDSPLQHARAHLASLERAITRCWPTPSPPVPRGPPHAAPASAEAACVCGGDSSAVHKTSQDAPSAVHKASQDAPSTVLKASHREPPSPQREDGVGLSGAAVGSMDAAAVVGALERQAHDADLVYACCKRLRELCRDDDVGAQCDELGAAPAIARAMMLHAQHPEVQQQGCAAVINLCSAPRVGPRNRTAQSGVLEALVSTMQLQLAYPGIQEMAFIALQNVIIGSDENARMRKDRAIAAGALKAIVESLKLYERLPNMKEQGTLALRLLCSKDSGARAKAMAAGAKKEWLTSGGNFSSRLGIGTLLSSRKAKEKSK</sequence>
<evidence type="ECO:0008006" key="5">
    <source>
        <dbReference type="Google" id="ProtNLM"/>
    </source>
</evidence>
<evidence type="ECO:0000256" key="1">
    <source>
        <dbReference type="ARBA" id="ARBA00022737"/>
    </source>
</evidence>
<dbReference type="PANTHER" id="PTHR22895:SF0">
    <property type="entry name" value="ARMADILLO REPEAT-CONTAINING PROTEIN 6"/>
    <property type="match status" value="1"/>
</dbReference>
<evidence type="ECO:0000313" key="4">
    <source>
        <dbReference type="Proteomes" id="UP001515480"/>
    </source>
</evidence>
<feature type="compositionally biased region" description="Basic and acidic residues" evidence="2">
    <location>
        <begin position="147"/>
        <end position="159"/>
    </location>
</feature>
<feature type="region of interest" description="Disordered" evidence="2">
    <location>
        <begin position="123"/>
        <end position="161"/>
    </location>
</feature>